<evidence type="ECO:0000256" key="3">
    <source>
        <dbReference type="ARBA" id="ARBA00022723"/>
    </source>
</evidence>
<keyword evidence="4 6" id="KW-0378">Hydrolase</keyword>
<keyword evidence="1 6" id="KW-1277">Toxin-antitoxin system</keyword>
<dbReference type="Proteomes" id="UP000559182">
    <property type="component" value="Unassembled WGS sequence"/>
</dbReference>
<protein>
    <recommendedName>
        <fullName evidence="6">Ribonuclease VapC</fullName>
        <shortName evidence="6">RNase VapC</shortName>
        <ecNumber evidence="6">3.1.-.-</ecNumber>
    </recommendedName>
    <alternativeName>
        <fullName evidence="6">Toxin VapC</fullName>
    </alternativeName>
</protein>
<dbReference type="GO" id="GO:0000287">
    <property type="term" value="F:magnesium ion binding"/>
    <property type="evidence" value="ECO:0007669"/>
    <property type="project" value="UniProtKB-UniRule"/>
</dbReference>
<dbReference type="GO" id="GO:0016787">
    <property type="term" value="F:hydrolase activity"/>
    <property type="evidence" value="ECO:0007669"/>
    <property type="project" value="UniProtKB-KW"/>
</dbReference>
<proteinExistence type="inferred from homology"/>
<dbReference type="Gene3D" id="3.40.50.1010">
    <property type="entry name" value="5'-nuclease"/>
    <property type="match status" value="1"/>
</dbReference>
<feature type="domain" description="PIN" evidence="7">
    <location>
        <begin position="6"/>
        <end position="123"/>
    </location>
</feature>
<dbReference type="PANTHER" id="PTHR35901">
    <property type="entry name" value="RIBONUCLEASE VAPC3"/>
    <property type="match status" value="1"/>
</dbReference>
<dbReference type="Pfam" id="PF01850">
    <property type="entry name" value="PIN"/>
    <property type="match status" value="1"/>
</dbReference>
<evidence type="ECO:0000259" key="7">
    <source>
        <dbReference type="Pfam" id="PF01850"/>
    </source>
</evidence>
<keyword evidence="6" id="KW-0800">Toxin</keyword>
<keyword evidence="3 6" id="KW-0479">Metal-binding</keyword>
<evidence type="ECO:0000256" key="5">
    <source>
        <dbReference type="ARBA" id="ARBA00022842"/>
    </source>
</evidence>
<evidence type="ECO:0000313" key="9">
    <source>
        <dbReference type="Proteomes" id="UP000559182"/>
    </source>
</evidence>
<feature type="binding site" evidence="6">
    <location>
        <position position="7"/>
    </location>
    <ligand>
        <name>Mg(2+)</name>
        <dbReference type="ChEBI" id="CHEBI:18420"/>
    </ligand>
</feature>
<gene>
    <name evidence="6" type="primary">vapC</name>
    <name evidence="8" type="ORF">FHU39_004260</name>
</gene>
<dbReference type="InterPro" id="IPR029060">
    <property type="entry name" value="PIN-like_dom_sf"/>
</dbReference>
<organism evidence="8 9">
    <name type="scientific">Flexivirga oryzae</name>
    <dbReference type="NCBI Taxonomy" id="1794944"/>
    <lineage>
        <taxon>Bacteria</taxon>
        <taxon>Bacillati</taxon>
        <taxon>Actinomycetota</taxon>
        <taxon>Actinomycetes</taxon>
        <taxon>Micrococcales</taxon>
        <taxon>Dermacoccaceae</taxon>
        <taxon>Flexivirga</taxon>
    </lineage>
</organism>
<dbReference type="InterPro" id="IPR002716">
    <property type="entry name" value="PIN_dom"/>
</dbReference>
<keyword evidence="2 6" id="KW-0540">Nuclease</keyword>
<dbReference type="EMBL" id="JACHVQ010000005">
    <property type="protein sequence ID" value="MBB2894218.1"/>
    <property type="molecule type" value="Genomic_DNA"/>
</dbReference>
<evidence type="ECO:0000256" key="4">
    <source>
        <dbReference type="ARBA" id="ARBA00022801"/>
    </source>
</evidence>
<accession>A0A839N8W5</accession>
<dbReference type="GO" id="GO:0004540">
    <property type="term" value="F:RNA nuclease activity"/>
    <property type="evidence" value="ECO:0007669"/>
    <property type="project" value="InterPro"/>
</dbReference>
<keyword evidence="9" id="KW-1185">Reference proteome</keyword>
<sequence>MTDCALDASALVMALVGKTDAADRLRERLPGLRLHAPHLIDAEVGNVLRRHELSGRISGAEATAALQAAGALIEHRYPHTGPLADLAWELRANVSFYDALHVALATRLGIPLITADARLSRAPGVTCEIEIV</sequence>
<feature type="binding site" evidence="6">
    <location>
        <position position="98"/>
    </location>
    <ligand>
        <name>Mg(2+)</name>
        <dbReference type="ChEBI" id="CHEBI:18420"/>
    </ligand>
</feature>
<dbReference type="InterPro" id="IPR022907">
    <property type="entry name" value="VapC_family"/>
</dbReference>
<comment type="function">
    <text evidence="6">Toxic component of a toxin-antitoxin (TA) system. An RNase.</text>
</comment>
<evidence type="ECO:0000313" key="8">
    <source>
        <dbReference type="EMBL" id="MBB2894218.1"/>
    </source>
</evidence>
<evidence type="ECO:0000256" key="6">
    <source>
        <dbReference type="HAMAP-Rule" id="MF_00265"/>
    </source>
</evidence>
<dbReference type="SUPFAM" id="SSF88723">
    <property type="entry name" value="PIN domain-like"/>
    <property type="match status" value="1"/>
</dbReference>
<dbReference type="RefSeq" id="WP_183322692.1">
    <property type="nucleotide sequence ID" value="NZ_JACHVQ010000005.1"/>
</dbReference>
<dbReference type="PANTHER" id="PTHR35901:SF1">
    <property type="entry name" value="EXONUCLEASE VAPC9"/>
    <property type="match status" value="1"/>
</dbReference>
<keyword evidence="5 6" id="KW-0460">Magnesium</keyword>
<dbReference type="CDD" id="cd09873">
    <property type="entry name" value="PIN_Pae0151-like"/>
    <property type="match status" value="1"/>
</dbReference>
<dbReference type="AlphaFoldDB" id="A0A839N8W5"/>
<comment type="similarity">
    <text evidence="6">Belongs to the PINc/VapC protein family.</text>
</comment>
<dbReference type="GO" id="GO:0090729">
    <property type="term" value="F:toxin activity"/>
    <property type="evidence" value="ECO:0007669"/>
    <property type="project" value="UniProtKB-KW"/>
</dbReference>
<dbReference type="InterPro" id="IPR051619">
    <property type="entry name" value="TypeII_TA_RNase_PINc/VapC"/>
</dbReference>
<reference evidence="8 9" key="1">
    <citation type="submission" date="2020-08" db="EMBL/GenBank/DDBJ databases">
        <title>Sequencing the genomes of 1000 actinobacteria strains.</title>
        <authorList>
            <person name="Klenk H.-P."/>
        </authorList>
    </citation>
    <scope>NUCLEOTIDE SEQUENCE [LARGE SCALE GENOMIC DNA]</scope>
    <source>
        <strain evidence="8 9">DSM 105369</strain>
    </source>
</reference>
<dbReference type="EC" id="3.1.-.-" evidence="6"/>
<name>A0A839N8W5_9MICO</name>
<comment type="caution">
    <text evidence="8">The sequence shown here is derived from an EMBL/GenBank/DDBJ whole genome shotgun (WGS) entry which is preliminary data.</text>
</comment>
<evidence type="ECO:0000256" key="2">
    <source>
        <dbReference type="ARBA" id="ARBA00022722"/>
    </source>
</evidence>
<dbReference type="HAMAP" id="MF_00265">
    <property type="entry name" value="VapC_Nob1"/>
    <property type="match status" value="1"/>
</dbReference>
<evidence type="ECO:0000256" key="1">
    <source>
        <dbReference type="ARBA" id="ARBA00022649"/>
    </source>
</evidence>
<dbReference type="InterPro" id="IPR044153">
    <property type="entry name" value="PIN_Pae0151-like"/>
</dbReference>
<comment type="cofactor">
    <cofactor evidence="6">
        <name>Mg(2+)</name>
        <dbReference type="ChEBI" id="CHEBI:18420"/>
    </cofactor>
</comment>